<dbReference type="Proteomes" id="UP000789706">
    <property type="component" value="Unassembled WGS sequence"/>
</dbReference>
<name>A0A9N9BZ04_9GLOM</name>
<gene>
    <name evidence="1" type="ORF">DEBURN_LOCUS8556</name>
</gene>
<protein>
    <submittedName>
        <fullName evidence="1">7669_t:CDS:1</fullName>
    </submittedName>
</protein>
<feature type="non-terminal residue" evidence="1">
    <location>
        <position position="111"/>
    </location>
</feature>
<comment type="caution">
    <text evidence="1">The sequence shown here is derived from an EMBL/GenBank/DDBJ whole genome shotgun (WGS) entry which is preliminary data.</text>
</comment>
<accession>A0A9N9BZ04</accession>
<reference evidence="1" key="1">
    <citation type="submission" date="2021-06" db="EMBL/GenBank/DDBJ databases">
        <authorList>
            <person name="Kallberg Y."/>
            <person name="Tangrot J."/>
            <person name="Rosling A."/>
        </authorList>
    </citation>
    <scope>NUCLEOTIDE SEQUENCE</scope>
    <source>
        <strain evidence="1">AZ414A</strain>
    </source>
</reference>
<keyword evidence="2" id="KW-1185">Reference proteome</keyword>
<sequence length="111" mass="12317">YMGYNRPIMYRMVPNWVAQTQMMANIWQEMLVTALTRAEVEAAIAKNLPGVSVNAVRTGIFKASYAVLRSVNYITCCNAWNIGQSETARIQATRIIAVKGIEAVVSHSGCY</sequence>
<dbReference type="EMBL" id="CAJVPK010001292">
    <property type="protein sequence ID" value="CAG8580670.1"/>
    <property type="molecule type" value="Genomic_DNA"/>
</dbReference>
<dbReference type="AlphaFoldDB" id="A0A9N9BZ04"/>
<evidence type="ECO:0000313" key="1">
    <source>
        <dbReference type="EMBL" id="CAG8580670.1"/>
    </source>
</evidence>
<proteinExistence type="predicted"/>
<evidence type="ECO:0000313" key="2">
    <source>
        <dbReference type="Proteomes" id="UP000789706"/>
    </source>
</evidence>
<organism evidence="1 2">
    <name type="scientific">Diversispora eburnea</name>
    <dbReference type="NCBI Taxonomy" id="1213867"/>
    <lineage>
        <taxon>Eukaryota</taxon>
        <taxon>Fungi</taxon>
        <taxon>Fungi incertae sedis</taxon>
        <taxon>Mucoromycota</taxon>
        <taxon>Glomeromycotina</taxon>
        <taxon>Glomeromycetes</taxon>
        <taxon>Diversisporales</taxon>
        <taxon>Diversisporaceae</taxon>
        <taxon>Diversispora</taxon>
    </lineage>
</organism>